<organism evidence="1">
    <name type="scientific">uncultured Akkermansia sp. SMG25</name>
    <dbReference type="NCBI Taxonomy" id="1131822"/>
    <lineage>
        <taxon>Bacteria</taxon>
        <taxon>Pseudomonadati</taxon>
        <taxon>Verrucomicrobiota</taxon>
        <taxon>Verrucomicrobiia</taxon>
        <taxon>Verrucomicrobiales</taxon>
        <taxon>Akkermansiaceae</taxon>
        <taxon>Akkermansia</taxon>
        <taxon>environmental samples</taxon>
    </lineage>
</organism>
<proteinExistence type="predicted"/>
<evidence type="ECO:0000313" key="1">
    <source>
        <dbReference type="EMBL" id="AFA54928.1"/>
    </source>
</evidence>
<accession>H6WNZ7</accession>
<reference evidence="1" key="1">
    <citation type="journal article" date="2012" name="ISME J.">
        <title>Functional metagenomics reveals novel salt tolerance loci from the human gut microbiome.</title>
        <authorList>
            <person name="Culligan E.P."/>
            <person name="Sleator R.D."/>
            <person name="Marchesi J.R."/>
            <person name="Hill C."/>
        </authorList>
    </citation>
    <scope>NUCLEOTIDE SEQUENCE</scope>
</reference>
<dbReference type="AntiFam" id="ANF00015">
    <property type="entry name" value="tRNA translation"/>
</dbReference>
<protein>
    <submittedName>
        <fullName evidence="1">Uncharacterized protein</fullName>
    </submittedName>
</protein>
<dbReference type="AlphaFoldDB" id="H6WNZ7"/>
<name>H6WNZ7_9BACT</name>
<dbReference type="EMBL" id="JQ269600">
    <property type="protein sequence ID" value="AFA54928.1"/>
    <property type="molecule type" value="Genomic_DNA"/>
</dbReference>
<sequence length="52" mass="5342">MVAKEPLLCIITPVLTKPCALVAELVDALDSGSSGGNSVKVRVLSGAPYNPF</sequence>